<dbReference type="PROSITE" id="PS00913">
    <property type="entry name" value="ADH_IRON_1"/>
    <property type="match status" value="1"/>
</dbReference>
<dbReference type="GO" id="GO:0046872">
    <property type="term" value="F:metal ion binding"/>
    <property type="evidence" value="ECO:0007669"/>
    <property type="project" value="InterPro"/>
</dbReference>
<evidence type="ECO:0000256" key="1">
    <source>
        <dbReference type="ARBA" id="ARBA00007358"/>
    </source>
</evidence>
<dbReference type="EMBL" id="CP162551">
    <property type="protein sequence ID" value="XDI35408.1"/>
    <property type="molecule type" value="Genomic_DNA"/>
</dbReference>
<dbReference type="PANTHER" id="PTHR11496">
    <property type="entry name" value="ALCOHOL DEHYDROGENASE"/>
    <property type="match status" value="1"/>
</dbReference>
<gene>
    <name evidence="6" type="ORF">AB3N04_11815</name>
</gene>
<feature type="domain" description="Fe-containing alcohol dehydrogenase-like C-terminal" evidence="5">
    <location>
        <begin position="204"/>
        <end position="395"/>
    </location>
</feature>
<dbReference type="GO" id="GO:0004022">
    <property type="term" value="F:alcohol dehydrogenase (NAD+) activity"/>
    <property type="evidence" value="ECO:0007669"/>
    <property type="project" value="TreeGrafter"/>
</dbReference>
<dbReference type="Gene3D" id="1.20.1090.10">
    <property type="entry name" value="Dehydroquinate synthase-like - alpha domain"/>
    <property type="match status" value="1"/>
</dbReference>
<name>A0AB39BPM2_9BACI</name>
<dbReference type="InterPro" id="IPR001670">
    <property type="entry name" value="ADH_Fe/GldA"/>
</dbReference>
<comment type="similarity">
    <text evidence="1">Belongs to the iron-containing alcohol dehydrogenase family.</text>
</comment>
<dbReference type="AlphaFoldDB" id="A0AB39BPM2"/>
<organism evidence="6">
    <name type="scientific">Alkalihalophilus sp. As8PL</name>
    <dbReference type="NCBI Taxonomy" id="3237103"/>
    <lineage>
        <taxon>Bacteria</taxon>
        <taxon>Bacillati</taxon>
        <taxon>Bacillota</taxon>
        <taxon>Bacilli</taxon>
        <taxon>Bacillales</taxon>
        <taxon>Bacillaceae</taxon>
        <taxon>Alkalihalophilus</taxon>
    </lineage>
</organism>
<keyword evidence="3" id="KW-0520">NAD</keyword>
<dbReference type="FunFam" id="1.20.1090.10:FF:000001">
    <property type="entry name" value="Aldehyde-alcohol dehydrogenase"/>
    <property type="match status" value="1"/>
</dbReference>
<dbReference type="SUPFAM" id="SSF56796">
    <property type="entry name" value="Dehydroquinate synthase-like"/>
    <property type="match status" value="1"/>
</dbReference>
<dbReference type="InterPro" id="IPR056798">
    <property type="entry name" value="ADH_Fe_C"/>
</dbReference>
<dbReference type="Pfam" id="PF25137">
    <property type="entry name" value="ADH_Fe_C"/>
    <property type="match status" value="1"/>
</dbReference>
<evidence type="ECO:0000313" key="6">
    <source>
        <dbReference type="EMBL" id="XDI35408.1"/>
    </source>
</evidence>
<proteinExistence type="inferred from homology"/>
<evidence type="ECO:0000259" key="4">
    <source>
        <dbReference type="Pfam" id="PF00465"/>
    </source>
</evidence>
<dbReference type="InterPro" id="IPR018211">
    <property type="entry name" value="ADH_Fe_CS"/>
</dbReference>
<dbReference type="InterPro" id="IPR039697">
    <property type="entry name" value="Alcohol_dehydrogenase_Fe"/>
</dbReference>
<feature type="domain" description="Alcohol dehydrogenase iron-type/glycerol dehydrogenase GldA" evidence="4">
    <location>
        <begin position="28"/>
        <end position="193"/>
    </location>
</feature>
<dbReference type="CDD" id="cd08189">
    <property type="entry name" value="Fe-ADH-like"/>
    <property type="match status" value="1"/>
</dbReference>
<sequence>MRAVYYRTYQFAFKMISQYLPWRKPILLEGEGSIKELPPLIKEQEIDQLLIVSDRGITSIGLLDGFLASLENMNVKFVLYDKTVPNPTIENIEEAMNLYKSNHCQGIVAFGGGSSIDCAKGVGARLARPEKDIEQMKGVLKVKKDTPPLFAVPTTSGTGSEATLAAVITNSETHEKYAISDPVLIPDFAVLDPLLTIKLPPSITAATGMDALTHAVEAYIGRGNTEETKKCSKEAVKLIFDNIYEAYSNGENVSARKNMQRASYLAGVAFTRAYVGYVHAIAHTLGGFYSVPHGIANAIILPYILEYYGSAVHKPLAELADTAGVGETTDTNEQKAKKFIEAIKLLNERMSLPRKIDRIVESDIPQMVERALKEANPLYPVPKILYKRDMAHLYHMIRE</sequence>
<accession>A0AB39BPM2</accession>
<evidence type="ECO:0000259" key="5">
    <source>
        <dbReference type="Pfam" id="PF25137"/>
    </source>
</evidence>
<evidence type="ECO:0000256" key="2">
    <source>
        <dbReference type="ARBA" id="ARBA00023002"/>
    </source>
</evidence>
<dbReference type="Gene3D" id="3.40.50.1970">
    <property type="match status" value="1"/>
</dbReference>
<protein>
    <submittedName>
        <fullName evidence="6">Iron-containing alcohol dehydrogenase</fullName>
    </submittedName>
</protein>
<evidence type="ECO:0000256" key="3">
    <source>
        <dbReference type="ARBA" id="ARBA00023027"/>
    </source>
</evidence>
<reference evidence="6" key="1">
    <citation type="submission" date="2024-07" db="EMBL/GenBank/DDBJ databases">
        <title>Identification and characteristics of an arsenic-resistant bacterial isolate, which belongs to a novel species.</title>
        <authorList>
            <person name="Juszczyk A."/>
            <person name="Kowalczyk A."/>
            <person name="Was K."/>
            <person name="Kosowicz W."/>
            <person name="Budzyn A."/>
            <person name="Latowski D."/>
        </authorList>
    </citation>
    <scope>NUCLEOTIDE SEQUENCE</scope>
    <source>
        <strain evidence="6">As8PL</strain>
    </source>
</reference>
<dbReference type="Pfam" id="PF00465">
    <property type="entry name" value="Fe-ADH"/>
    <property type="match status" value="1"/>
</dbReference>
<dbReference type="PROSITE" id="PS00060">
    <property type="entry name" value="ADH_IRON_2"/>
    <property type="match status" value="1"/>
</dbReference>
<keyword evidence="2" id="KW-0560">Oxidoreductase</keyword>
<dbReference type="FunFam" id="3.40.50.1970:FF:000003">
    <property type="entry name" value="Alcohol dehydrogenase, iron-containing"/>
    <property type="match status" value="1"/>
</dbReference>
<dbReference type="RefSeq" id="WP_368502981.1">
    <property type="nucleotide sequence ID" value="NZ_CP162551.1"/>
</dbReference>
<dbReference type="PANTHER" id="PTHR11496:SF102">
    <property type="entry name" value="ALCOHOL DEHYDROGENASE 4"/>
    <property type="match status" value="1"/>
</dbReference>